<keyword evidence="4" id="KW-1185">Reference proteome</keyword>
<dbReference type="RefSeq" id="WP_076353782.1">
    <property type="nucleotide sequence ID" value="NZ_CP033926.1"/>
</dbReference>
<sequence>MDFNDLINEHNANFARLMALIVSKNLIPSISKNSFDHLTEKLLQKLEKGADKNQLKNMIETELCISYGLYRSEFNSEELASEIFIWWENN</sequence>
<evidence type="ECO:0000313" key="4">
    <source>
        <dbReference type="Proteomes" id="UP000279541"/>
    </source>
</evidence>
<dbReference type="AlphaFoldDB" id="A0A1N7ID67"/>
<dbReference type="EMBL" id="CP033926">
    <property type="protein sequence ID" value="AZB01993.1"/>
    <property type="molecule type" value="Genomic_DNA"/>
</dbReference>
<name>A0A1N7ID67_9FLAO</name>
<accession>A0A1N7ID67</accession>
<protein>
    <submittedName>
        <fullName evidence="2">Uncharacterized protein</fullName>
    </submittedName>
</protein>
<dbReference type="Proteomes" id="UP000279541">
    <property type="component" value="Chromosome"/>
</dbReference>
<dbReference type="Proteomes" id="UP000186106">
    <property type="component" value="Unassembled WGS sequence"/>
</dbReference>
<organism evidence="2 3">
    <name type="scientific">Chryseobacterium joostei</name>
    <dbReference type="NCBI Taxonomy" id="112234"/>
    <lineage>
        <taxon>Bacteria</taxon>
        <taxon>Pseudomonadati</taxon>
        <taxon>Bacteroidota</taxon>
        <taxon>Flavobacteriia</taxon>
        <taxon>Flavobacteriales</taxon>
        <taxon>Weeksellaceae</taxon>
        <taxon>Chryseobacterium group</taxon>
        <taxon>Chryseobacterium</taxon>
    </lineage>
</organism>
<evidence type="ECO:0000313" key="3">
    <source>
        <dbReference type="Proteomes" id="UP000186106"/>
    </source>
</evidence>
<evidence type="ECO:0000313" key="2">
    <source>
        <dbReference type="EMBL" id="SIS35015.1"/>
    </source>
</evidence>
<dbReference type="OrthoDB" id="713755at2"/>
<reference evidence="1 4" key="2">
    <citation type="submission" date="2018-11" db="EMBL/GenBank/DDBJ databases">
        <title>Proposal to divide the Flavobacteriaceae and reorganize its genera based on Amino Acid Identity values calculated from whole genome sequences.</title>
        <authorList>
            <person name="Nicholson A.C."/>
            <person name="Gulvik C.A."/>
            <person name="Whitney A.M."/>
            <person name="Humrighouse B.W."/>
            <person name="Bell M."/>
            <person name="Holmes B."/>
            <person name="Steigerwalt A.G."/>
            <person name="Villarma A."/>
            <person name="Sheth M."/>
            <person name="Batra D."/>
            <person name="Pryor J."/>
            <person name="Bernardet J.-F."/>
            <person name="Hugo C."/>
            <person name="Kampfer P."/>
            <person name="Newman J."/>
            <person name="McQuiston J.R."/>
        </authorList>
    </citation>
    <scope>NUCLEOTIDE SEQUENCE [LARGE SCALE GENOMIC DNA]</scope>
    <source>
        <strain evidence="1 4">DSM 16927</strain>
    </source>
</reference>
<dbReference type="KEGG" id="cjt:EG359_21440"/>
<proteinExistence type="predicted"/>
<evidence type="ECO:0000313" key="1">
    <source>
        <dbReference type="EMBL" id="AZB01993.1"/>
    </source>
</evidence>
<gene>
    <name evidence="1" type="ORF">EG359_21440</name>
    <name evidence="2" type="ORF">SAMN05421768_104195</name>
</gene>
<dbReference type="EMBL" id="FTNZ01000004">
    <property type="protein sequence ID" value="SIS35015.1"/>
    <property type="molecule type" value="Genomic_DNA"/>
</dbReference>
<reference evidence="2 3" key="1">
    <citation type="submission" date="2017-01" db="EMBL/GenBank/DDBJ databases">
        <authorList>
            <person name="Mah S.A."/>
            <person name="Swanson W.J."/>
            <person name="Moy G.W."/>
            <person name="Vacquier V.D."/>
        </authorList>
    </citation>
    <scope>NUCLEOTIDE SEQUENCE [LARGE SCALE GENOMIC DNA]</scope>
    <source>
        <strain evidence="2 3">DSM 16927</strain>
    </source>
</reference>